<gene>
    <name evidence="1" type="ORF">L6452_03011</name>
</gene>
<comment type="caution">
    <text evidence="1">The sequence shown here is derived from an EMBL/GenBank/DDBJ whole genome shotgun (WGS) entry which is preliminary data.</text>
</comment>
<proteinExistence type="predicted"/>
<evidence type="ECO:0000313" key="2">
    <source>
        <dbReference type="Proteomes" id="UP001055879"/>
    </source>
</evidence>
<dbReference type="Proteomes" id="UP001055879">
    <property type="component" value="Linkage Group LG01"/>
</dbReference>
<dbReference type="EMBL" id="CM042047">
    <property type="protein sequence ID" value="KAI3771841.1"/>
    <property type="molecule type" value="Genomic_DNA"/>
</dbReference>
<reference evidence="2" key="1">
    <citation type="journal article" date="2022" name="Mol. Ecol. Resour.">
        <title>The genomes of chicory, endive, great burdock and yacon provide insights into Asteraceae palaeo-polyploidization history and plant inulin production.</title>
        <authorList>
            <person name="Fan W."/>
            <person name="Wang S."/>
            <person name="Wang H."/>
            <person name="Wang A."/>
            <person name="Jiang F."/>
            <person name="Liu H."/>
            <person name="Zhao H."/>
            <person name="Xu D."/>
            <person name="Zhang Y."/>
        </authorList>
    </citation>
    <scope>NUCLEOTIDE SEQUENCE [LARGE SCALE GENOMIC DNA]</scope>
    <source>
        <strain evidence="2">cv. Niubang</strain>
    </source>
</reference>
<protein>
    <submittedName>
        <fullName evidence="1">Uncharacterized protein</fullName>
    </submittedName>
</protein>
<accession>A0ACB9FLZ5</accession>
<evidence type="ECO:0000313" key="1">
    <source>
        <dbReference type="EMBL" id="KAI3771841.1"/>
    </source>
</evidence>
<sequence>MAAFVENRRFRHELGLSTAGVVCSFNHQHSGSPIRSCNYPTATRDFTTCNQYDSDDDDEDEVDYRDAIKKANSELESFVFYPRDLGTSDHWIERNPSMVRLTGKHPFNFEPPLTKLMQYGFITPSPIHYVRNHGPVSNSTWEDWTVEICGLFHHDPASFRAGNFR</sequence>
<keyword evidence="2" id="KW-1185">Reference proteome</keyword>
<name>A0ACB9FLZ5_ARCLA</name>
<organism evidence="1 2">
    <name type="scientific">Arctium lappa</name>
    <name type="common">Greater burdock</name>
    <name type="synonym">Lappa major</name>
    <dbReference type="NCBI Taxonomy" id="4217"/>
    <lineage>
        <taxon>Eukaryota</taxon>
        <taxon>Viridiplantae</taxon>
        <taxon>Streptophyta</taxon>
        <taxon>Embryophyta</taxon>
        <taxon>Tracheophyta</taxon>
        <taxon>Spermatophyta</taxon>
        <taxon>Magnoliopsida</taxon>
        <taxon>eudicotyledons</taxon>
        <taxon>Gunneridae</taxon>
        <taxon>Pentapetalae</taxon>
        <taxon>asterids</taxon>
        <taxon>campanulids</taxon>
        <taxon>Asterales</taxon>
        <taxon>Asteraceae</taxon>
        <taxon>Carduoideae</taxon>
        <taxon>Cardueae</taxon>
        <taxon>Arctiinae</taxon>
        <taxon>Arctium</taxon>
    </lineage>
</organism>
<reference evidence="1 2" key="2">
    <citation type="journal article" date="2022" name="Mol. Ecol. Resour.">
        <title>The genomes of chicory, endive, great burdock and yacon provide insights into Asteraceae paleo-polyploidization history and plant inulin production.</title>
        <authorList>
            <person name="Fan W."/>
            <person name="Wang S."/>
            <person name="Wang H."/>
            <person name="Wang A."/>
            <person name="Jiang F."/>
            <person name="Liu H."/>
            <person name="Zhao H."/>
            <person name="Xu D."/>
            <person name="Zhang Y."/>
        </authorList>
    </citation>
    <scope>NUCLEOTIDE SEQUENCE [LARGE SCALE GENOMIC DNA]</scope>
    <source>
        <strain evidence="2">cv. Niubang</strain>
    </source>
</reference>